<comment type="caution">
    <text evidence="2">The sequence shown here is derived from an EMBL/GenBank/DDBJ whole genome shotgun (WGS) entry which is preliminary data.</text>
</comment>
<dbReference type="EMBL" id="QWLB01000008">
    <property type="protein sequence ID" value="RIH93212.1"/>
    <property type="molecule type" value="Genomic_DNA"/>
</dbReference>
<organism evidence="2 3">
    <name type="scientific">Meiothermus granaticius NBRC 107808</name>
    <dbReference type="NCBI Taxonomy" id="1227551"/>
    <lineage>
        <taxon>Bacteria</taxon>
        <taxon>Thermotogati</taxon>
        <taxon>Deinococcota</taxon>
        <taxon>Deinococci</taxon>
        <taxon>Thermales</taxon>
        <taxon>Thermaceae</taxon>
        <taxon>Meiothermus</taxon>
    </lineage>
</organism>
<protein>
    <submittedName>
        <fullName evidence="2">Uncharacterized protein</fullName>
    </submittedName>
</protein>
<dbReference type="RefSeq" id="WP_119356350.1">
    <property type="nucleotide sequence ID" value="NZ_BJXM01000005.1"/>
</dbReference>
<evidence type="ECO:0000256" key="1">
    <source>
        <dbReference type="SAM" id="MobiDB-lite"/>
    </source>
</evidence>
<dbReference type="OrthoDB" id="27582at2"/>
<evidence type="ECO:0000313" key="2">
    <source>
        <dbReference type="EMBL" id="RIH93212.1"/>
    </source>
</evidence>
<accession>A0A399FDV9</accession>
<dbReference type="Proteomes" id="UP000266178">
    <property type="component" value="Unassembled WGS sequence"/>
</dbReference>
<evidence type="ECO:0000313" key="3">
    <source>
        <dbReference type="Proteomes" id="UP000266178"/>
    </source>
</evidence>
<keyword evidence="3" id="KW-1185">Reference proteome</keyword>
<sequence length="144" mass="15755">MARPAGLRMGFDPENEESEVVSLYLGEGHETRLVVNAFDLAGAMARLEDGPDQDPFFPPSSAEGLASDTVEADSEEGFSPESSFPAEEAYMAAEVETLEPGGLMLLRRILYPGEDLLEITDPTGAVHTFDYREVVGYFRPILPR</sequence>
<feature type="region of interest" description="Disordered" evidence="1">
    <location>
        <begin position="49"/>
        <end position="83"/>
    </location>
</feature>
<dbReference type="AlphaFoldDB" id="A0A399FDV9"/>
<proteinExistence type="predicted"/>
<reference evidence="2 3" key="1">
    <citation type="submission" date="2018-08" db="EMBL/GenBank/DDBJ databases">
        <title>Meiothermus granaticius genome AF-68 sequencing project.</title>
        <authorList>
            <person name="Da Costa M.S."/>
            <person name="Albuquerque L."/>
            <person name="Raposo P."/>
            <person name="Froufe H.J.C."/>
            <person name="Barroso C.S."/>
            <person name="Egas C."/>
        </authorList>
    </citation>
    <scope>NUCLEOTIDE SEQUENCE [LARGE SCALE GENOMIC DNA]</scope>
    <source>
        <strain evidence="2 3">AF-68</strain>
    </source>
</reference>
<name>A0A399FDV9_9DEIN</name>
<gene>
    <name evidence="2" type="ORF">Mgrana_00839</name>
</gene>